<dbReference type="GO" id="GO:0005829">
    <property type="term" value="C:cytosol"/>
    <property type="evidence" value="ECO:0007669"/>
    <property type="project" value="TreeGrafter"/>
</dbReference>
<evidence type="ECO:0000313" key="20">
    <source>
        <dbReference type="EMBL" id="PKS08327.1"/>
    </source>
</evidence>
<evidence type="ECO:0000256" key="5">
    <source>
        <dbReference type="ARBA" id="ARBA00008276"/>
    </source>
</evidence>
<dbReference type="EMBL" id="NLAX01000697">
    <property type="protein sequence ID" value="PKS08327.1"/>
    <property type="molecule type" value="Genomic_DNA"/>
</dbReference>
<keyword evidence="6" id="KW-0963">Cytoplasm</keyword>
<evidence type="ECO:0000256" key="1">
    <source>
        <dbReference type="ARBA" id="ARBA00004273"/>
    </source>
</evidence>
<evidence type="ECO:0000256" key="4">
    <source>
        <dbReference type="ARBA" id="ARBA00005150"/>
    </source>
</evidence>
<comment type="subcellular location">
    <subcellularLocation>
        <location evidence="3">Cytoplasm</location>
    </subcellularLocation>
    <subcellularLocation>
        <location evidence="1">Mitochondrion inner membrane</location>
    </subcellularLocation>
    <subcellularLocation>
        <location evidence="2">Mitochondrion matrix</location>
    </subcellularLocation>
</comment>
<evidence type="ECO:0000256" key="13">
    <source>
        <dbReference type="ARBA" id="ARBA00022842"/>
    </source>
</evidence>
<dbReference type="InterPro" id="IPR036565">
    <property type="entry name" value="Mur-like_cat_sf"/>
</dbReference>
<dbReference type="SUPFAM" id="SSF53244">
    <property type="entry name" value="MurD-like peptide ligases, peptide-binding domain"/>
    <property type="match status" value="1"/>
</dbReference>
<dbReference type="PROSITE" id="PS01012">
    <property type="entry name" value="FOLYLPOLYGLU_SYNT_2"/>
    <property type="match status" value="1"/>
</dbReference>
<dbReference type="NCBIfam" id="TIGR01499">
    <property type="entry name" value="folC"/>
    <property type="match status" value="1"/>
</dbReference>
<dbReference type="OrthoDB" id="5212574at2759"/>
<dbReference type="InterPro" id="IPR018109">
    <property type="entry name" value="Folylpolyglutamate_synth_CS"/>
</dbReference>
<dbReference type="PANTHER" id="PTHR11136">
    <property type="entry name" value="FOLYLPOLYGLUTAMATE SYNTHASE-RELATED"/>
    <property type="match status" value="1"/>
</dbReference>
<evidence type="ECO:0000256" key="11">
    <source>
        <dbReference type="ARBA" id="ARBA00022792"/>
    </source>
</evidence>
<evidence type="ECO:0000256" key="3">
    <source>
        <dbReference type="ARBA" id="ARBA00004496"/>
    </source>
</evidence>
<comment type="function">
    <text evidence="17">Catalyzes conversion of folates to polyglutamate derivatives allowing concentration of folate compounds in the cell and the intracellular retention of these cofactors, which are important substrates for most of the folate-dependent enzymes that are involved in one-carbon transfer reactions involved in purine, pyrimidine and amino acid synthesis.</text>
</comment>
<keyword evidence="8 17" id="KW-0436">Ligase</keyword>
<feature type="binding site" evidence="19">
    <location>
        <position position="220"/>
    </location>
    <ligand>
        <name>Mg(2+)</name>
        <dbReference type="ChEBI" id="CHEBI:18420"/>
        <label>1</label>
    </ligand>
</feature>
<dbReference type="GO" id="GO:0005524">
    <property type="term" value="F:ATP binding"/>
    <property type="evidence" value="ECO:0007669"/>
    <property type="project" value="UniProtKB-KW"/>
</dbReference>
<feature type="binding site" evidence="19">
    <location>
        <position position="146"/>
    </location>
    <ligand>
        <name>Mg(2+)</name>
        <dbReference type="ChEBI" id="CHEBI:18420"/>
        <label>1</label>
    </ligand>
</feature>
<dbReference type="GO" id="GO:0046872">
    <property type="term" value="F:metal ion binding"/>
    <property type="evidence" value="ECO:0007669"/>
    <property type="project" value="UniProtKB-KW"/>
</dbReference>
<sequence length="517" mass="56653">MYSTIRWLPATVSPRHSLQHLHTRPQSRNLSIHSRTYDDALQLLNSLQPNAAATSLFNARNPTSASPSASSRSSLNARAIPEVKEWLSRAGYSTSDLKRLRCVHVAGTKGKGSTCAYTAAVLRKALDDPLIAGRGEGRRRVGMYTSPHLVSVRERIEIDGEIIPRDVFARRFFEIWDAFGREAEIDGGLDGVARPFYFRFLTILAFHVFLSERVRDVVVECGIGGEYDATNILPAEAVSAGVVTHLGIDHVAMLGDTVEEIAWHKAGIFKEGVTAFTRTQSPSVMKVLRERAAEKGTRLVELTDDDMREGPWNQRQGLGLEGEYQRDNRALAVMAALQHLKGIDSPDAARKEAWIPDALRHARLKGRGQTLAKGRAIWHLDGAHTEDSVRLAGGWFASKTKDRKTKRILVFNQQDRDANALLKALVAASGPRGFDLAIFTRNEVRSIEGADLSVQRGLEATMKRAAPGTKATAFGSLEETLRMVEGYNAGVEEVDVLVTGSLYLVGGVLQALGEGAP</sequence>
<evidence type="ECO:0000256" key="18">
    <source>
        <dbReference type="PIRSR" id="PIRSR038895-1"/>
    </source>
</evidence>
<evidence type="ECO:0000256" key="17">
    <source>
        <dbReference type="PIRNR" id="PIRNR038895"/>
    </source>
</evidence>
<evidence type="ECO:0000256" key="15">
    <source>
        <dbReference type="ARBA" id="ARBA00023136"/>
    </source>
</evidence>
<keyword evidence="10 18" id="KW-0547">Nucleotide-binding</keyword>
<dbReference type="GO" id="GO:0005759">
    <property type="term" value="C:mitochondrial matrix"/>
    <property type="evidence" value="ECO:0007669"/>
    <property type="project" value="UniProtKB-SubCell"/>
</dbReference>
<dbReference type="EC" id="6.3.2.17" evidence="17"/>
<reference evidence="20 21" key="1">
    <citation type="journal article" date="2017" name="G3 (Bethesda)">
        <title>First Draft Genome Sequence of the Pathogenic Fungus Lomentospora prolificans (Formerly Scedosporium prolificans).</title>
        <authorList>
            <person name="Luo R."/>
            <person name="Zimin A."/>
            <person name="Workman R."/>
            <person name="Fan Y."/>
            <person name="Pertea G."/>
            <person name="Grossman N."/>
            <person name="Wear M.P."/>
            <person name="Jia B."/>
            <person name="Miller H."/>
            <person name="Casadevall A."/>
            <person name="Timp W."/>
            <person name="Zhang S.X."/>
            <person name="Salzberg S.L."/>
        </authorList>
    </citation>
    <scope>NUCLEOTIDE SEQUENCE [LARGE SCALE GENOMIC DNA]</scope>
    <source>
        <strain evidence="20 21">JHH-5317</strain>
    </source>
</reference>
<evidence type="ECO:0000256" key="16">
    <source>
        <dbReference type="ARBA" id="ARBA00047493"/>
    </source>
</evidence>
<evidence type="ECO:0000256" key="19">
    <source>
        <dbReference type="PIRSR" id="PIRSR038895-2"/>
    </source>
</evidence>
<dbReference type="InterPro" id="IPR001645">
    <property type="entry name" value="Folylpolyglutamate_synth"/>
</dbReference>
<dbReference type="PANTHER" id="PTHR11136:SF5">
    <property type="entry name" value="FOLYLPOLYGLUTAMATE SYNTHASE, MITOCHONDRIAL"/>
    <property type="match status" value="1"/>
</dbReference>
<keyword evidence="9 19" id="KW-0479">Metal-binding</keyword>
<dbReference type="Gene3D" id="3.40.1190.10">
    <property type="entry name" value="Mur-like, catalytic domain"/>
    <property type="match status" value="1"/>
</dbReference>
<accession>A0A2N3N7E8</accession>
<dbReference type="Proteomes" id="UP000233524">
    <property type="component" value="Unassembled WGS sequence"/>
</dbReference>
<comment type="pathway">
    <text evidence="4 17">Cofactor biosynthesis; tetrahydrofolylpolyglutamate biosynthesis.</text>
</comment>
<dbReference type="InParanoid" id="A0A2N3N7E8"/>
<feature type="binding site" evidence="18">
    <location>
        <position position="381"/>
    </location>
    <ligand>
        <name>ATP</name>
        <dbReference type="ChEBI" id="CHEBI:30616"/>
    </ligand>
</feature>
<dbReference type="SUPFAM" id="SSF53623">
    <property type="entry name" value="MurD-like peptide ligases, catalytic domain"/>
    <property type="match status" value="1"/>
</dbReference>
<dbReference type="UniPathway" id="UPA00850"/>
<comment type="caution">
    <text evidence="20">The sequence shown here is derived from an EMBL/GenBank/DDBJ whole genome shotgun (WGS) entry which is preliminary data.</text>
</comment>
<evidence type="ECO:0000256" key="10">
    <source>
        <dbReference type="ARBA" id="ARBA00022741"/>
    </source>
</evidence>
<dbReference type="STRING" id="41688.A0A2N3N7E8"/>
<comment type="cofactor">
    <cofactor evidence="17">
        <name>a monovalent cation</name>
        <dbReference type="ChEBI" id="CHEBI:60242"/>
    </cofactor>
    <text evidence="17">A monovalent cation.</text>
</comment>
<dbReference type="VEuPathDB" id="FungiDB:jhhlp_005271"/>
<evidence type="ECO:0000256" key="12">
    <source>
        <dbReference type="ARBA" id="ARBA00022840"/>
    </source>
</evidence>
<evidence type="ECO:0000256" key="14">
    <source>
        <dbReference type="ARBA" id="ARBA00023128"/>
    </source>
</evidence>
<keyword evidence="13 19" id="KW-0460">Magnesium</keyword>
<dbReference type="AlphaFoldDB" id="A0A2N3N7E8"/>
<dbReference type="PIRSF" id="PIRSF038895">
    <property type="entry name" value="FPGS"/>
    <property type="match status" value="1"/>
</dbReference>
<comment type="similarity">
    <text evidence="5 17">Belongs to the folylpolyglutamate synthase family.</text>
</comment>
<dbReference type="GO" id="GO:0005743">
    <property type="term" value="C:mitochondrial inner membrane"/>
    <property type="evidence" value="ECO:0007669"/>
    <property type="project" value="UniProtKB-SubCell"/>
</dbReference>
<keyword evidence="21" id="KW-1185">Reference proteome</keyword>
<evidence type="ECO:0000313" key="21">
    <source>
        <dbReference type="Proteomes" id="UP000233524"/>
    </source>
</evidence>
<dbReference type="Gene3D" id="3.90.190.20">
    <property type="entry name" value="Mur ligase, C-terminal domain"/>
    <property type="match status" value="1"/>
</dbReference>
<dbReference type="GO" id="GO:0006730">
    <property type="term" value="P:one-carbon metabolic process"/>
    <property type="evidence" value="ECO:0007669"/>
    <property type="project" value="UniProtKB-KW"/>
</dbReference>
<evidence type="ECO:0000256" key="9">
    <source>
        <dbReference type="ARBA" id="ARBA00022723"/>
    </source>
</evidence>
<protein>
    <recommendedName>
        <fullName evidence="17">Folylpolyglutamate synthase</fullName>
        <ecNumber evidence="17">6.3.2.17</ecNumber>
    </recommendedName>
    <alternativeName>
        <fullName evidence="17">Folylpoly-gamma-glutamate synthetase</fullName>
    </alternativeName>
    <alternativeName>
        <fullName evidence="17">Tetrahydrofolylpolyglutamate synthase</fullName>
    </alternativeName>
</protein>
<keyword evidence="7 17" id="KW-0554">One-carbon metabolism</keyword>
<keyword evidence="14" id="KW-0496">Mitochondrion</keyword>
<dbReference type="InterPro" id="IPR023600">
    <property type="entry name" value="Folylpolyglutamate_synth_euk"/>
</dbReference>
<organism evidence="20 21">
    <name type="scientific">Lomentospora prolificans</name>
    <dbReference type="NCBI Taxonomy" id="41688"/>
    <lineage>
        <taxon>Eukaryota</taxon>
        <taxon>Fungi</taxon>
        <taxon>Dikarya</taxon>
        <taxon>Ascomycota</taxon>
        <taxon>Pezizomycotina</taxon>
        <taxon>Sordariomycetes</taxon>
        <taxon>Hypocreomycetidae</taxon>
        <taxon>Microascales</taxon>
        <taxon>Microascaceae</taxon>
        <taxon>Lomentospora</taxon>
    </lineage>
</organism>
<name>A0A2N3N7E8_9PEZI</name>
<gene>
    <name evidence="20" type="ORF">jhhlp_005271</name>
</gene>
<dbReference type="InterPro" id="IPR036615">
    <property type="entry name" value="Mur_ligase_C_dom_sf"/>
</dbReference>
<evidence type="ECO:0000256" key="2">
    <source>
        <dbReference type="ARBA" id="ARBA00004305"/>
    </source>
</evidence>
<keyword evidence="11" id="KW-0999">Mitochondrion inner membrane</keyword>
<feature type="binding site" evidence="18">
    <location>
        <position position="367"/>
    </location>
    <ligand>
        <name>ATP</name>
        <dbReference type="ChEBI" id="CHEBI:30616"/>
    </ligand>
</feature>
<keyword evidence="15" id="KW-0472">Membrane</keyword>
<evidence type="ECO:0000256" key="6">
    <source>
        <dbReference type="ARBA" id="ARBA00022490"/>
    </source>
</evidence>
<comment type="catalytic activity">
    <reaction evidence="16 17">
        <text>(6S)-5,6,7,8-tetrahydrofolyl-(gamma-L-Glu)(n) + L-glutamate + ATP = (6S)-5,6,7,8-tetrahydrofolyl-(gamma-L-Glu)(n+1) + ADP + phosphate + H(+)</text>
        <dbReference type="Rhea" id="RHEA:10580"/>
        <dbReference type="Rhea" id="RHEA-COMP:14738"/>
        <dbReference type="Rhea" id="RHEA-COMP:14740"/>
        <dbReference type="ChEBI" id="CHEBI:15378"/>
        <dbReference type="ChEBI" id="CHEBI:29985"/>
        <dbReference type="ChEBI" id="CHEBI:30616"/>
        <dbReference type="ChEBI" id="CHEBI:43474"/>
        <dbReference type="ChEBI" id="CHEBI:141005"/>
        <dbReference type="ChEBI" id="CHEBI:456216"/>
        <dbReference type="EC" id="6.3.2.17"/>
    </reaction>
</comment>
<proteinExistence type="inferred from homology"/>
<dbReference type="GO" id="GO:0004326">
    <property type="term" value="F:tetrahydrofolylpolyglutamate synthase activity"/>
    <property type="evidence" value="ECO:0007669"/>
    <property type="project" value="UniProtKB-EC"/>
</dbReference>
<keyword evidence="12 18" id="KW-0067">ATP-binding</keyword>
<evidence type="ECO:0000256" key="8">
    <source>
        <dbReference type="ARBA" id="ARBA00022598"/>
    </source>
</evidence>
<evidence type="ECO:0000256" key="7">
    <source>
        <dbReference type="ARBA" id="ARBA00022563"/>
    </source>
</evidence>
<feature type="binding site" evidence="19">
    <location>
        <position position="250"/>
    </location>
    <ligand>
        <name>Mg(2+)</name>
        <dbReference type="ChEBI" id="CHEBI:18420"/>
        <label>1</label>
    </ligand>
</feature>